<evidence type="ECO:0000256" key="4">
    <source>
        <dbReference type="ARBA" id="ARBA00022691"/>
    </source>
</evidence>
<comment type="caution">
    <text evidence="10">The sequence shown here is derived from an EMBL/GenBank/DDBJ whole genome shotgun (WGS) entry which is preliminary data.</text>
</comment>
<feature type="domain" description="Ribosomal RNA methyltransferase FtsJ" evidence="9">
    <location>
        <begin position="21"/>
        <end position="310"/>
    </location>
</feature>
<evidence type="ECO:0000256" key="3">
    <source>
        <dbReference type="ARBA" id="ARBA00022679"/>
    </source>
</evidence>
<dbReference type="EC" id="2.1.1.205" evidence="7"/>
<accession>A0A3L6LBS5</accession>
<evidence type="ECO:0000313" key="10">
    <source>
        <dbReference type="EMBL" id="RHW74009.1"/>
    </source>
</evidence>
<evidence type="ECO:0000313" key="11">
    <source>
        <dbReference type="Proteomes" id="UP000266743"/>
    </source>
</evidence>
<evidence type="ECO:0000256" key="6">
    <source>
        <dbReference type="ARBA" id="ARBA00048902"/>
    </source>
</evidence>
<dbReference type="GO" id="GO:0002128">
    <property type="term" value="P:tRNA nucleoside ribose methylation"/>
    <property type="evidence" value="ECO:0007669"/>
    <property type="project" value="UniProtKB-UniRule"/>
</dbReference>
<feature type="compositionally biased region" description="Polar residues" evidence="8">
    <location>
        <begin position="152"/>
        <end position="172"/>
    </location>
</feature>
<evidence type="ECO:0000256" key="1">
    <source>
        <dbReference type="ARBA" id="ARBA00022490"/>
    </source>
</evidence>
<protein>
    <recommendedName>
        <fullName evidence="7">Putative tRNA (cytidine(32)/guanosine(34)-2'-O)-methyltransferase</fullName>
        <ecNumber evidence="7">2.1.1.205</ecNumber>
    </recommendedName>
    <alternativeName>
        <fullName evidence="7">2'-O-ribose RNA methyltransferase TRM7 homolog</fullName>
    </alternativeName>
</protein>
<keyword evidence="5 7" id="KW-0819">tRNA processing</keyword>
<dbReference type="GO" id="GO:0106340">
    <property type="term" value="F:tRNA (guanosine(34)-2'-O)-methyltransferase activity"/>
    <property type="evidence" value="ECO:0007669"/>
    <property type="project" value="UniProtKB-ARBA"/>
</dbReference>
<keyword evidence="4 7" id="KW-0949">S-adenosyl-L-methionine</keyword>
<sequence length="432" mass="46900">MGRASKDKRDIYYRKAKEEGYRARSAYKLLQLHEEFGILRREEIRTGVVDLCAAPGSWSQVLSNHLCGSQPGSAAEACEGDEAINSEASQRPRIVAVDLQEMMPIDGVQLLQGDITSEWTAREIIRLLNGDSSSVPECSDATTLSTAGAINDFNSGRGNNVSEEAKSSQQRSDCGVGLMNERNNASECVDGDNNNNNSNNNDDRNGGDAGASTRPVAGRKADLVVCDGAPDVTGMHELDEYLQHHLLLAALNITTFVLRRGGTFVTKMFRGPNTPFLVAKAEVFFRQVTIAKPKSSRNASMEAFMVCQNYDPPASYQPSFERPLTQTTSCFTPAAPALHLAAVDAQRMSSDNVNNGELHHSGVTDIVDEAYAVESVIVPFLACGDLTGYDADMCYDRGESDVVLPPVQPPLQAPYIATSEAVKERTKRQRVG</sequence>
<dbReference type="InterPro" id="IPR029063">
    <property type="entry name" value="SAM-dependent_MTases_sf"/>
</dbReference>
<reference evidence="10 11" key="1">
    <citation type="submission" date="2018-09" db="EMBL/GenBank/DDBJ databases">
        <title>whole genome sequence of T. equiperdum IVM-t1 strain.</title>
        <authorList>
            <person name="Suganuma K."/>
        </authorList>
    </citation>
    <scope>NUCLEOTIDE SEQUENCE [LARGE SCALE GENOMIC DNA]</scope>
    <source>
        <strain evidence="10 11">IVM-t1</strain>
    </source>
</reference>
<dbReference type="InterPro" id="IPR028590">
    <property type="entry name" value="RNA_methyltr_E_TRM7"/>
</dbReference>
<feature type="binding site" evidence="7">
    <location>
        <position position="98"/>
    </location>
    <ligand>
        <name>S-adenosyl-L-methionine</name>
        <dbReference type="ChEBI" id="CHEBI:59789"/>
    </ligand>
</feature>
<evidence type="ECO:0000256" key="7">
    <source>
        <dbReference type="HAMAP-Rule" id="MF_03162"/>
    </source>
</evidence>
<feature type="binding site" evidence="7">
    <location>
        <position position="114"/>
    </location>
    <ligand>
        <name>S-adenosyl-L-methionine</name>
        <dbReference type="ChEBI" id="CHEBI:59789"/>
    </ligand>
</feature>
<keyword evidence="1 7" id="KW-0963">Cytoplasm</keyword>
<evidence type="ECO:0000256" key="8">
    <source>
        <dbReference type="SAM" id="MobiDB-lite"/>
    </source>
</evidence>
<feature type="compositionally biased region" description="Low complexity" evidence="8">
    <location>
        <begin position="191"/>
        <end position="200"/>
    </location>
</feature>
<comment type="catalytic activity">
    <reaction evidence="6 7">
        <text>cytidine(32)/guanosine(34) in tRNA + 2 S-adenosyl-L-methionine = 2'-O-methylcytidine(32)/2'-O-methylguanosine(34) in tRNA + 2 S-adenosyl-L-homocysteine + 2 H(+)</text>
        <dbReference type="Rhea" id="RHEA:42396"/>
        <dbReference type="Rhea" id="RHEA-COMP:10246"/>
        <dbReference type="Rhea" id="RHEA-COMP:10247"/>
        <dbReference type="ChEBI" id="CHEBI:15378"/>
        <dbReference type="ChEBI" id="CHEBI:57856"/>
        <dbReference type="ChEBI" id="CHEBI:59789"/>
        <dbReference type="ChEBI" id="CHEBI:74269"/>
        <dbReference type="ChEBI" id="CHEBI:74445"/>
        <dbReference type="ChEBI" id="CHEBI:74495"/>
        <dbReference type="ChEBI" id="CHEBI:82748"/>
        <dbReference type="EC" id="2.1.1.205"/>
    </reaction>
</comment>
<evidence type="ECO:0000259" key="9">
    <source>
        <dbReference type="Pfam" id="PF01728"/>
    </source>
</evidence>
<comment type="function">
    <text evidence="7">Methylates the 2'-O-ribose of nucleotides at positions 32 and 34 of the tRNA anticodon loop of substrate tRNAs.</text>
</comment>
<evidence type="ECO:0000256" key="2">
    <source>
        <dbReference type="ARBA" id="ARBA00022603"/>
    </source>
</evidence>
<dbReference type="HAMAP" id="MF_01547">
    <property type="entry name" value="RNA_methyltr_E"/>
    <property type="match status" value="1"/>
</dbReference>
<keyword evidence="2 7" id="KW-0489">Methyltransferase</keyword>
<dbReference type="PANTHER" id="PTHR10920:SF12">
    <property type="entry name" value="TRNA (CYTIDINE(32)_GUANOSINE(34)-2'-O)-METHYLTRANSFERASE-RELATED"/>
    <property type="match status" value="1"/>
</dbReference>
<keyword evidence="3 7" id="KW-0808">Transferase</keyword>
<dbReference type="GO" id="GO:0005737">
    <property type="term" value="C:cytoplasm"/>
    <property type="evidence" value="ECO:0007669"/>
    <property type="project" value="UniProtKB-SubCell"/>
</dbReference>
<feature type="region of interest" description="Disordered" evidence="8">
    <location>
        <begin position="152"/>
        <end position="215"/>
    </location>
</feature>
<feature type="binding site" evidence="7">
    <location>
        <position position="56"/>
    </location>
    <ligand>
        <name>S-adenosyl-L-methionine</name>
        <dbReference type="ChEBI" id="CHEBI:59789"/>
    </ligand>
</feature>
<dbReference type="AlphaFoldDB" id="A0A3L6LBS5"/>
<evidence type="ECO:0000256" key="5">
    <source>
        <dbReference type="ARBA" id="ARBA00022694"/>
    </source>
</evidence>
<name>A0A3L6LBS5_9TRYP</name>
<dbReference type="Proteomes" id="UP000266743">
    <property type="component" value="Chromosome 2"/>
</dbReference>
<comment type="subcellular location">
    <subcellularLocation>
        <location evidence="7">Cytoplasm</location>
    </subcellularLocation>
</comment>
<dbReference type="EMBL" id="QSBY01000002">
    <property type="protein sequence ID" value="RHW74009.1"/>
    <property type="molecule type" value="Genomic_DNA"/>
</dbReference>
<gene>
    <name evidence="10" type="ORF">DPX39_020007600</name>
</gene>
<dbReference type="InterPro" id="IPR050082">
    <property type="entry name" value="RNA_methyltr_RlmE"/>
</dbReference>
<proteinExistence type="inferred from homology"/>
<dbReference type="GO" id="GO:0002181">
    <property type="term" value="P:cytoplasmic translation"/>
    <property type="evidence" value="ECO:0007669"/>
    <property type="project" value="UniProtKB-UniRule"/>
</dbReference>
<organism evidence="10 11">
    <name type="scientific">Trypanosoma brucei equiperdum</name>
    <dbReference type="NCBI Taxonomy" id="630700"/>
    <lineage>
        <taxon>Eukaryota</taxon>
        <taxon>Discoba</taxon>
        <taxon>Euglenozoa</taxon>
        <taxon>Kinetoplastea</taxon>
        <taxon>Metakinetoplastina</taxon>
        <taxon>Trypanosomatida</taxon>
        <taxon>Trypanosomatidae</taxon>
        <taxon>Trypanosoma</taxon>
    </lineage>
</organism>
<dbReference type="InterPro" id="IPR015507">
    <property type="entry name" value="rRNA-MeTfrase_E"/>
</dbReference>
<comment type="similarity">
    <text evidence="7">Belongs to the class I-like SAM-binding methyltransferase superfamily. RNA methyltransferase RlmE family. TRM7 subfamily.</text>
</comment>
<feature type="binding site" evidence="7">
    <location>
        <position position="227"/>
    </location>
    <ligand>
        <name>S-adenosyl-L-methionine</name>
        <dbReference type="ChEBI" id="CHEBI:59789"/>
    </ligand>
</feature>
<feature type="binding site" evidence="7">
    <location>
        <position position="58"/>
    </location>
    <ligand>
        <name>S-adenosyl-L-methionine</name>
        <dbReference type="ChEBI" id="CHEBI:59789"/>
    </ligand>
</feature>
<dbReference type="InterPro" id="IPR002877">
    <property type="entry name" value="RNA_MeTrfase_FtsJ_dom"/>
</dbReference>
<dbReference type="PANTHER" id="PTHR10920">
    <property type="entry name" value="RIBOSOMAL RNA METHYLTRANSFERASE"/>
    <property type="match status" value="1"/>
</dbReference>
<dbReference type="Pfam" id="PF01728">
    <property type="entry name" value="FtsJ"/>
    <property type="match status" value="1"/>
</dbReference>
<dbReference type="Gene3D" id="3.40.50.150">
    <property type="entry name" value="Vaccinia Virus protein VP39"/>
    <property type="match status" value="1"/>
</dbReference>
<dbReference type="SUPFAM" id="SSF53335">
    <property type="entry name" value="S-adenosyl-L-methionine-dependent methyltransferases"/>
    <property type="match status" value="1"/>
</dbReference>
<feature type="active site" description="Proton acceptor" evidence="7">
    <location>
        <position position="267"/>
    </location>
</feature>
<dbReference type="HAMAP" id="MF_03162">
    <property type="entry name" value="RNA_methyltr_E_TRM7"/>
    <property type="match status" value="1"/>
</dbReference>